<gene>
    <name evidence="2" type="ORF">UFOPK3522_01334</name>
    <name evidence="3" type="ORF">UFOPK4175_00770</name>
</gene>
<sequence length="188" mass="18280">MTRTTLLIIVLVVIGAGVAAAALVSSSGSGSSDTVSVSETIPTMSTATTTPTATIATTSTSGAQLSTSAQVEAAVTSYVQAAEEGDATTLCKLQAGGVVNGTGEAAAQACAAKAGITLTDLPGLTQLKVSDVKISGDKATAQLLRIGQITLVKVDGSWKVASFAPARSKRNGGAEAPSGADVGGTPAG</sequence>
<evidence type="ECO:0000256" key="1">
    <source>
        <dbReference type="SAM" id="MobiDB-lite"/>
    </source>
</evidence>
<organism evidence="3">
    <name type="scientific">freshwater metagenome</name>
    <dbReference type="NCBI Taxonomy" id="449393"/>
    <lineage>
        <taxon>unclassified sequences</taxon>
        <taxon>metagenomes</taxon>
        <taxon>ecological metagenomes</taxon>
    </lineage>
</organism>
<evidence type="ECO:0000313" key="3">
    <source>
        <dbReference type="EMBL" id="CAB5035228.1"/>
    </source>
</evidence>
<reference evidence="3" key="1">
    <citation type="submission" date="2020-05" db="EMBL/GenBank/DDBJ databases">
        <authorList>
            <person name="Chiriac C."/>
            <person name="Salcher M."/>
            <person name="Ghai R."/>
            <person name="Kavagutti S V."/>
        </authorList>
    </citation>
    <scope>NUCLEOTIDE SEQUENCE</scope>
</reference>
<dbReference type="EMBL" id="CAFBPX010000127">
    <property type="protein sequence ID" value="CAB5035228.1"/>
    <property type="molecule type" value="Genomic_DNA"/>
</dbReference>
<name>A0A6J7S3N6_9ZZZZ</name>
<proteinExistence type="predicted"/>
<dbReference type="EMBL" id="CAESAO010000137">
    <property type="protein sequence ID" value="CAB4346326.1"/>
    <property type="molecule type" value="Genomic_DNA"/>
</dbReference>
<accession>A0A6J7S3N6</accession>
<evidence type="ECO:0000313" key="2">
    <source>
        <dbReference type="EMBL" id="CAB4346326.1"/>
    </source>
</evidence>
<protein>
    <submittedName>
        <fullName evidence="3">Unannotated protein</fullName>
    </submittedName>
</protein>
<feature type="region of interest" description="Disordered" evidence="1">
    <location>
        <begin position="166"/>
        <end position="188"/>
    </location>
</feature>
<dbReference type="AlphaFoldDB" id="A0A6J7S3N6"/>